<keyword evidence="10" id="KW-1185">Reference proteome</keyword>
<feature type="transmembrane region" description="Helical" evidence="7">
    <location>
        <begin position="72"/>
        <end position="88"/>
    </location>
</feature>
<keyword evidence="6 7" id="KW-0472">Membrane</keyword>
<dbReference type="InterPro" id="IPR050171">
    <property type="entry name" value="MFS_Transporters"/>
</dbReference>
<dbReference type="KEGG" id="nvn:NVIE_015090"/>
<organism evidence="9 10">
    <name type="scientific">Nitrososphaera viennensis EN76</name>
    <dbReference type="NCBI Taxonomy" id="926571"/>
    <lineage>
        <taxon>Archaea</taxon>
        <taxon>Nitrososphaerota</taxon>
        <taxon>Nitrososphaeria</taxon>
        <taxon>Nitrososphaerales</taxon>
        <taxon>Nitrososphaeraceae</taxon>
        <taxon>Nitrososphaera</taxon>
    </lineage>
</organism>
<dbReference type="InterPro" id="IPR036259">
    <property type="entry name" value="MFS_trans_sf"/>
</dbReference>
<comment type="subcellular location">
    <subcellularLocation>
        <location evidence="1">Cell membrane</location>
        <topology evidence="1">Multi-pass membrane protein</topology>
    </subcellularLocation>
</comment>
<dbReference type="Pfam" id="PF07690">
    <property type="entry name" value="MFS_1"/>
    <property type="match status" value="2"/>
</dbReference>
<feature type="transmembrane region" description="Helical" evidence="7">
    <location>
        <begin position="203"/>
        <end position="229"/>
    </location>
</feature>
<dbReference type="Gene3D" id="1.20.1250.20">
    <property type="entry name" value="MFS general substrate transporter like domains"/>
    <property type="match status" value="1"/>
</dbReference>
<feature type="transmembrane region" description="Helical" evidence="7">
    <location>
        <begin position="161"/>
        <end position="182"/>
    </location>
</feature>
<keyword evidence="2" id="KW-0813">Transport</keyword>
<feature type="transmembrane region" description="Helical" evidence="7">
    <location>
        <begin position="100"/>
        <end position="119"/>
    </location>
</feature>
<feature type="transmembrane region" description="Helical" evidence="7">
    <location>
        <begin position="268"/>
        <end position="287"/>
    </location>
</feature>
<evidence type="ECO:0000256" key="2">
    <source>
        <dbReference type="ARBA" id="ARBA00022448"/>
    </source>
</evidence>
<keyword evidence="3" id="KW-1003">Cell membrane</keyword>
<evidence type="ECO:0000256" key="6">
    <source>
        <dbReference type="ARBA" id="ARBA00023136"/>
    </source>
</evidence>
<dbReference type="PANTHER" id="PTHR23517">
    <property type="entry name" value="RESISTANCE PROTEIN MDTM, PUTATIVE-RELATED-RELATED"/>
    <property type="match status" value="1"/>
</dbReference>
<dbReference type="Proteomes" id="UP000027093">
    <property type="component" value="Chromosome"/>
</dbReference>
<dbReference type="SUPFAM" id="SSF103473">
    <property type="entry name" value="MFS general substrate transporter"/>
    <property type="match status" value="1"/>
</dbReference>
<evidence type="ECO:0000313" key="10">
    <source>
        <dbReference type="Proteomes" id="UP000027093"/>
    </source>
</evidence>
<dbReference type="InterPro" id="IPR011701">
    <property type="entry name" value="MFS"/>
</dbReference>
<dbReference type="GO" id="GO:0005886">
    <property type="term" value="C:plasma membrane"/>
    <property type="evidence" value="ECO:0007669"/>
    <property type="project" value="UniProtKB-SubCell"/>
</dbReference>
<dbReference type="PROSITE" id="PS50850">
    <property type="entry name" value="MFS"/>
    <property type="match status" value="1"/>
</dbReference>
<dbReference type="EMBL" id="CP007536">
    <property type="protein sequence ID" value="AIC15753.1"/>
    <property type="molecule type" value="Genomic_DNA"/>
</dbReference>
<gene>
    <name evidence="9" type="ORF">NVIE_015090</name>
</gene>
<name>A0A060HJQ8_9ARCH</name>
<evidence type="ECO:0000259" key="8">
    <source>
        <dbReference type="PROSITE" id="PS50850"/>
    </source>
</evidence>
<keyword evidence="5 7" id="KW-1133">Transmembrane helix</keyword>
<evidence type="ECO:0000256" key="5">
    <source>
        <dbReference type="ARBA" id="ARBA00022989"/>
    </source>
</evidence>
<feature type="transmembrane region" description="Helical" evidence="7">
    <location>
        <begin position="358"/>
        <end position="377"/>
    </location>
</feature>
<reference evidence="9 10" key="1">
    <citation type="journal article" date="2014" name="Int. J. Syst. Evol. Microbiol.">
        <title>Nitrososphaera viennensis gen. nov., sp. nov., an aerobic and mesophilic, ammonia-oxidizing archaeon from soil and a member of the archaeal phylum Thaumarchaeota.</title>
        <authorList>
            <person name="Stieglmeier M."/>
            <person name="Klingl A."/>
            <person name="Alves R.J."/>
            <person name="Rittmann S.K."/>
            <person name="Melcher M."/>
            <person name="Leisch N."/>
            <person name="Schleper C."/>
        </authorList>
    </citation>
    <scope>NUCLEOTIDE SEQUENCE [LARGE SCALE GENOMIC DNA]</scope>
    <source>
        <strain evidence="9">EN76</strain>
    </source>
</reference>
<protein>
    <submittedName>
        <fullName evidence="9">Major facilitator superfamily MFS_1</fullName>
    </submittedName>
</protein>
<dbReference type="PANTHER" id="PTHR23517:SF13">
    <property type="entry name" value="MAJOR FACILITATOR SUPERFAMILY MFS_1"/>
    <property type="match status" value="1"/>
</dbReference>
<proteinExistence type="predicted"/>
<evidence type="ECO:0000256" key="1">
    <source>
        <dbReference type="ARBA" id="ARBA00004651"/>
    </source>
</evidence>
<feature type="transmembrane region" description="Helical" evidence="7">
    <location>
        <begin position="241"/>
        <end position="259"/>
    </location>
</feature>
<feature type="transmembrane region" description="Helical" evidence="7">
    <location>
        <begin position="293"/>
        <end position="316"/>
    </location>
</feature>
<sequence>MQMKKPILLVASCAAIVGIAYGMHSPIVPVFAKEELGANFSEVGVIGLANYLPYMVVPLFGGMLLDRTNKAYLLILGVSLNVFAIFMLSEVSSVAGATAFRGLSGIAHAFFWPSAEVIISTTALAEKRVKWIALFTAAWVGGFMTGPLIGKVILDYFDYRVLFELSALAISLALVPSFLLLRHGRPVKIERHKLRLADLKREVTSMPAVSAVVLYYAVTFGVLIAIYPAYMKAASIADQNIELLFFVFGMARFATLPFVHRIAGRGRAALAAAVLVMAAGMAISFAFTSVWSFAAALVLAGVATSIFYPVTFNFVTKNAPVEKMGTKLGIYEALFGAGWTVGPVGVGLSSDAFGPASPYLAFSAIGAALAGAIITTVRKNNKL</sequence>
<feature type="domain" description="Major facilitator superfamily (MFS) profile" evidence="8">
    <location>
        <begin position="6"/>
        <end position="381"/>
    </location>
</feature>
<dbReference type="STRING" id="926571.NVIE_015090"/>
<dbReference type="GO" id="GO:0022857">
    <property type="term" value="F:transmembrane transporter activity"/>
    <property type="evidence" value="ECO:0007669"/>
    <property type="project" value="InterPro"/>
</dbReference>
<keyword evidence="4 7" id="KW-0812">Transmembrane</keyword>
<feature type="transmembrane region" description="Helical" evidence="7">
    <location>
        <begin position="48"/>
        <end position="65"/>
    </location>
</feature>
<accession>A0A060HJQ8</accession>
<evidence type="ECO:0000256" key="3">
    <source>
        <dbReference type="ARBA" id="ARBA00022475"/>
    </source>
</evidence>
<dbReference type="AlphaFoldDB" id="A0A060HJQ8"/>
<feature type="transmembrane region" description="Helical" evidence="7">
    <location>
        <begin position="328"/>
        <end position="346"/>
    </location>
</feature>
<evidence type="ECO:0000256" key="4">
    <source>
        <dbReference type="ARBA" id="ARBA00022692"/>
    </source>
</evidence>
<evidence type="ECO:0000313" key="9">
    <source>
        <dbReference type="EMBL" id="AIC15753.1"/>
    </source>
</evidence>
<evidence type="ECO:0000256" key="7">
    <source>
        <dbReference type="SAM" id="Phobius"/>
    </source>
</evidence>
<dbReference type="HOGENOM" id="CLU_718874_0_0_2"/>
<dbReference type="InterPro" id="IPR020846">
    <property type="entry name" value="MFS_dom"/>
</dbReference>
<feature type="transmembrane region" description="Helical" evidence="7">
    <location>
        <begin position="131"/>
        <end position="149"/>
    </location>
</feature>